<dbReference type="OMA" id="FFYIEHL"/>
<dbReference type="Pfam" id="PF05347">
    <property type="entry name" value="Complex1_LYR"/>
    <property type="match status" value="1"/>
</dbReference>
<keyword evidence="2" id="KW-0496">Mitochondrion</keyword>
<dbReference type="GO" id="GO:0005759">
    <property type="term" value="C:mitochondrial matrix"/>
    <property type="evidence" value="ECO:0007669"/>
    <property type="project" value="UniProtKB-SubCell"/>
</dbReference>
<evidence type="ECO:0000256" key="2">
    <source>
        <dbReference type="ARBA" id="ARBA00023128"/>
    </source>
</evidence>
<dbReference type="Proteomes" id="UP000000689">
    <property type="component" value="Chromosome 1"/>
</dbReference>
<proteinExistence type="inferred from homology"/>
<name>G0W464_NAUDC</name>
<dbReference type="GO" id="GO:0034553">
    <property type="term" value="P:mitochondrial respiratory chain complex II assembly"/>
    <property type="evidence" value="ECO:0007669"/>
    <property type="project" value="EnsemblFungi"/>
</dbReference>
<comment type="subcellular location">
    <subcellularLocation>
        <location evidence="1">Mitochondrion matrix</location>
    </subcellularLocation>
</comment>
<protein>
    <recommendedName>
        <fullName evidence="5">Complex 1 LYR protein domain-containing protein</fullName>
    </recommendedName>
</protein>
<dbReference type="CDD" id="cd20268">
    <property type="entry name" value="Complex1_LYR_SDHAF1_LYRM8"/>
    <property type="match status" value="1"/>
</dbReference>
<dbReference type="AlphaFoldDB" id="G0W464"/>
<dbReference type="OrthoDB" id="273010at2759"/>
<gene>
    <name evidence="6" type="primary">NDAI0A04460</name>
    <name evidence="6" type="ordered locus">NDAI_0A04460</name>
</gene>
<dbReference type="KEGG" id="ndi:NDAI_0A04460"/>
<dbReference type="InterPro" id="IPR008011">
    <property type="entry name" value="Complex1_LYR_dom"/>
</dbReference>
<dbReference type="STRING" id="1071378.G0W464"/>
<dbReference type="eggNOG" id="KOG4620">
    <property type="taxonomic scope" value="Eukaryota"/>
</dbReference>
<dbReference type="EMBL" id="HE580267">
    <property type="protein sequence ID" value="CCD22602.1"/>
    <property type="molecule type" value="Genomic_DNA"/>
</dbReference>
<dbReference type="PANTHER" id="PTHR13675">
    <property type="entry name" value="LYR MOTIF-CONTAINING PROTEIN 2"/>
    <property type="match status" value="1"/>
</dbReference>
<evidence type="ECO:0000256" key="1">
    <source>
        <dbReference type="ARBA" id="ARBA00004305"/>
    </source>
</evidence>
<feature type="domain" description="Complex 1 LYR protein" evidence="5">
    <location>
        <begin position="11"/>
        <end position="69"/>
    </location>
</feature>
<dbReference type="RefSeq" id="XP_003667845.1">
    <property type="nucleotide sequence ID" value="XM_003667797.1"/>
</dbReference>
<comment type="similarity">
    <text evidence="4">Belongs to the complex I LYR family. SDHAF1 subfamily.</text>
</comment>
<dbReference type="PANTHER" id="PTHR13675:SF1">
    <property type="entry name" value="SUCCINATE DEHYDROGENASE ASSEMBLY FACTOR 1, MITOCHONDRIAL"/>
    <property type="match status" value="1"/>
</dbReference>
<evidence type="ECO:0000259" key="5">
    <source>
        <dbReference type="Pfam" id="PF05347"/>
    </source>
</evidence>
<evidence type="ECO:0000313" key="6">
    <source>
        <dbReference type="EMBL" id="CCD22602.1"/>
    </source>
</evidence>
<dbReference type="InterPro" id="IPR045295">
    <property type="entry name" value="Complex1_LYR_SDHAF1_LYRM8"/>
</dbReference>
<sequence length="79" mass="9619">MPGKLRGIQKDVIHFYRQCIRAALRKPRNKQQHFVTYIHEEFDKYRDLPRKDFGTIEYLLRAGDKKLKMYSRPELTDIH</sequence>
<evidence type="ECO:0000313" key="7">
    <source>
        <dbReference type="Proteomes" id="UP000000689"/>
    </source>
</evidence>
<keyword evidence="3" id="KW-0143">Chaperone</keyword>
<dbReference type="HOGENOM" id="CLU_154777_1_1_1"/>
<organism evidence="6 7">
    <name type="scientific">Naumovozyma dairenensis (strain ATCC 10597 / BCRC 20456 / CBS 421 / NBRC 0211 / NRRL Y-12639)</name>
    <name type="common">Saccharomyces dairenensis</name>
    <dbReference type="NCBI Taxonomy" id="1071378"/>
    <lineage>
        <taxon>Eukaryota</taxon>
        <taxon>Fungi</taxon>
        <taxon>Dikarya</taxon>
        <taxon>Ascomycota</taxon>
        <taxon>Saccharomycotina</taxon>
        <taxon>Saccharomycetes</taxon>
        <taxon>Saccharomycetales</taxon>
        <taxon>Saccharomycetaceae</taxon>
        <taxon>Naumovozyma</taxon>
    </lineage>
</organism>
<dbReference type="GeneID" id="11495548"/>
<reference evidence="6 7" key="1">
    <citation type="journal article" date="2011" name="Proc. Natl. Acad. Sci. U.S.A.">
        <title>Evolutionary erosion of yeast sex chromosomes by mating-type switching accidents.</title>
        <authorList>
            <person name="Gordon J.L."/>
            <person name="Armisen D."/>
            <person name="Proux-Wera E."/>
            <person name="Oheigeartaigh S.S."/>
            <person name="Byrne K.P."/>
            <person name="Wolfe K.H."/>
        </authorList>
    </citation>
    <scope>NUCLEOTIDE SEQUENCE [LARGE SCALE GENOMIC DNA]</scope>
    <source>
        <strain evidence="7">ATCC 10597 / BCRC 20456 / CBS 421 / NBRC 0211 / NRRL Y-12639</strain>
    </source>
</reference>
<evidence type="ECO:0000256" key="4">
    <source>
        <dbReference type="ARBA" id="ARBA00025715"/>
    </source>
</evidence>
<accession>G0W464</accession>
<keyword evidence="7" id="KW-1185">Reference proteome</keyword>
<evidence type="ECO:0000256" key="3">
    <source>
        <dbReference type="ARBA" id="ARBA00023186"/>
    </source>
</evidence>